<dbReference type="AlphaFoldDB" id="A0AAV4QP97"/>
<proteinExistence type="predicted"/>
<name>A0AAV4QP97_CAEEX</name>
<comment type="caution">
    <text evidence="1">The sequence shown here is derived from an EMBL/GenBank/DDBJ whole genome shotgun (WGS) entry which is preliminary data.</text>
</comment>
<evidence type="ECO:0000313" key="1">
    <source>
        <dbReference type="EMBL" id="GIY09896.1"/>
    </source>
</evidence>
<gene>
    <name evidence="1" type="ORF">CEXT_431521</name>
</gene>
<evidence type="ECO:0000313" key="2">
    <source>
        <dbReference type="Proteomes" id="UP001054945"/>
    </source>
</evidence>
<keyword evidence="2" id="KW-1185">Reference proteome</keyword>
<dbReference type="Proteomes" id="UP001054945">
    <property type="component" value="Unassembled WGS sequence"/>
</dbReference>
<reference evidence="1 2" key="1">
    <citation type="submission" date="2021-06" db="EMBL/GenBank/DDBJ databases">
        <title>Caerostris extrusa draft genome.</title>
        <authorList>
            <person name="Kono N."/>
            <person name="Arakawa K."/>
        </authorList>
    </citation>
    <scope>NUCLEOTIDE SEQUENCE [LARGE SCALE GENOMIC DNA]</scope>
</reference>
<protein>
    <submittedName>
        <fullName evidence="1">Uncharacterized protein</fullName>
    </submittedName>
</protein>
<dbReference type="EMBL" id="BPLR01006440">
    <property type="protein sequence ID" value="GIY09896.1"/>
    <property type="molecule type" value="Genomic_DNA"/>
</dbReference>
<sequence>MRPEIAWSNFKANGYPEKAHPRKVPKRNNQHKGIPCVYYSQPYSPDITAQLRKGFPGVGKFRIRFGPTTPPVMTRIT</sequence>
<organism evidence="1 2">
    <name type="scientific">Caerostris extrusa</name>
    <name type="common">Bark spider</name>
    <name type="synonym">Caerostris bankana</name>
    <dbReference type="NCBI Taxonomy" id="172846"/>
    <lineage>
        <taxon>Eukaryota</taxon>
        <taxon>Metazoa</taxon>
        <taxon>Ecdysozoa</taxon>
        <taxon>Arthropoda</taxon>
        <taxon>Chelicerata</taxon>
        <taxon>Arachnida</taxon>
        <taxon>Araneae</taxon>
        <taxon>Araneomorphae</taxon>
        <taxon>Entelegynae</taxon>
        <taxon>Araneoidea</taxon>
        <taxon>Araneidae</taxon>
        <taxon>Caerostris</taxon>
    </lineage>
</organism>
<accession>A0AAV4QP97</accession>